<dbReference type="Proteomes" id="UP000878956">
    <property type="component" value="Unassembled WGS sequence"/>
</dbReference>
<dbReference type="RefSeq" id="WP_077709618.1">
    <property type="nucleotide sequence ID" value="NZ_BISD01000011.1"/>
</dbReference>
<evidence type="ECO:0008006" key="3">
    <source>
        <dbReference type="Google" id="ProtNLM"/>
    </source>
</evidence>
<dbReference type="EMBL" id="DAEPXK010000008">
    <property type="protein sequence ID" value="HBH1541541.1"/>
    <property type="molecule type" value="Genomic_DNA"/>
</dbReference>
<reference evidence="1" key="2">
    <citation type="submission" date="2021-06" db="EMBL/GenBank/DDBJ databases">
        <authorList>
            <consortium name="NCBI Pathogen Detection Project"/>
        </authorList>
    </citation>
    <scope>NUCLEOTIDE SEQUENCE</scope>
    <source>
        <strain evidence="1">HN1000</strain>
    </source>
</reference>
<name>A0AAN5VJM7_CLODI</name>
<protein>
    <recommendedName>
        <fullName evidence="3">PemI</fullName>
    </recommendedName>
</protein>
<dbReference type="AlphaFoldDB" id="A0AAN5VJM7"/>
<organism evidence="1 2">
    <name type="scientific">Clostridioides difficile</name>
    <name type="common">Peptoclostridium difficile</name>
    <dbReference type="NCBI Taxonomy" id="1496"/>
    <lineage>
        <taxon>Bacteria</taxon>
        <taxon>Bacillati</taxon>
        <taxon>Bacillota</taxon>
        <taxon>Clostridia</taxon>
        <taxon>Peptostreptococcales</taxon>
        <taxon>Peptostreptococcaceae</taxon>
        <taxon>Clostridioides</taxon>
    </lineage>
</organism>
<evidence type="ECO:0000313" key="2">
    <source>
        <dbReference type="Proteomes" id="UP000878956"/>
    </source>
</evidence>
<sequence>MYEQRKAKVIFNKSGGNSSENSYTNRVTIPTMWIKYLDITKSDREVLLTFDGNKIIIEKIEE</sequence>
<reference evidence="1" key="1">
    <citation type="journal article" date="2018" name="Genome Biol.">
        <title>SKESA: strategic k-mer extension for scrupulous assemblies.</title>
        <authorList>
            <person name="Souvorov A."/>
            <person name="Agarwala R."/>
            <person name="Lipman D.J."/>
        </authorList>
    </citation>
    <scope>NUCLEOTIDE SEQUENCE</scope>
    <source>
        <strain evidence="1">HN1000</strain>
    </source>
</reference>
<comment type="caution">
    <text evidence="1">The sequence shown here is derived from an EMBL/GenBank/DDBJ whole genome shotgun (WGS) entry which is preliminary data.</text>
</comment>
<gene>
    <name evidence="1" type="ORF">KRM00_001002</name>
</gene>
<proteinExistence type="predicted"/>
<evidence type="ECO:0000313" key="1">
    <source>
        <dbReference type="EMBL" id="HBH1541541.1"/>
    </source>
</evidence>
<accession>A0AAN5VJM7</accession>